<feature type="transmembrane region" description="Helical" evidence="8">
    <location>
        <begin position="378"/>
        <end position="398"/>
    </location>
</feature>
<reference evidence="9" key="1">
    <citation type="journal article" date="2013" name="Genetics">
        <title>The draft genome and transcriptome of Panagrellus redivivus are shaped by the harsh demands of a free-living lifestyle.</title>
        <authorList>
            <person name="Srinivasan J."/>
            <person name="Dillman A.R."/>
            <person name="Macchietto M.G."/>
            <person name="Heikkinen L."/>
            <person name="Lakso M."/>
            <person name="Fracchia K.M."/>
            <person name="Antoshechkin I."/>
            <person name="Mortazavi A."/>
            <person name="Wong G."/>
            <person name="Sternberg P.W."/>
        </authorList>
    </citation>
    <scope>NUCLEOTIDE SEQUENCE [LARGE SCALE GENOMIC DNA]</scope>
    <source>
        <strain evidence="9">MT8872</strain>
    </source>
</reference>
<dbReference type="PANTHER" id="PTHR11785:SF531">
    <property type="entry name" value="LARGE NEUTRAL AMINO ACIDS TRANSPORTER SMALL SUBUNIT 1"/>
    <property type="match status" value="1"/>
</dbReference>
<dbReference type="Proteomes" id="UP000492821">
    <property type="component" value="Unassembled WGS sequence"/>
</dbReference>
<evidence type="ECO:0000256" key="1">
    <source>
        <dbReference type="ARBA" id="ARBA00004651"/>
    </source>
</evidence>
<evidence type="ECO:0000256" key="7">
    <source>
        <dbReference type="ARBA" id="ARBA00023136"/>
    </source>
</evidence>
<feature type="transmembrane region" description="Helical" evidence="8">
    <location>
        <begin position="536"/>
        <end position="557"/>
    </location>
</feature>
<proteinExistence type="inferred from homology"/>
<dbReference type="Gene3D" id="1.20.1740.10">
    <property type="entry name" value="Amino acid/polyamine transporter I"/>
    <property type="match status" value="1"/>
</dbReference>
<dbReference type="GO" id="GO:0015179">
    <property type="term" value="F:L-amino acid transmembrane transporter activity"/>
    <property type="evidence" value="ECO:0007669"/>
    <property type="project" value="TreeGrafter"/>
</dbReference>
<evidence type="ECO:0000313" key="10">
    <source>
        <dbReference type="WBParaSite" id="Pan_g5609.t1"/>
    </source>
</evidence>
<evidence type="ECO:0000256" key="4">
    <source>
        <dbReference type="ARBA" id="ARBA00022475"/>
    </source>
</evidence>
<feature type="transmembrane region" description="Helical" evidence="8">
    <location>
        <begin position="274"/>
        <end position="293"/>
    </location>
</feature>
<organism evidence="9 10">
    <name type="scientific">Panagrellus redivivus</name>
    <name type="common">Microworm</name>
    <dbReference type="NCBI Taxonomy" id="6233"/>
    <lineage>
        <taxon>Eukaryota</taxon>
        <taxon>Metazoa</taxon>
        <taxon>Ecdysozoa</taxon>
        <taxon>Nematoda</taxon>
        <taxon>Chromadorea</taxon>
        <taxon>Rhabditida</taxon>
        <taxon>Tylenchina</taxon>
        <taxon>Panagrolaimomorpha</taxon>
        <taxon>Panagrolaimoidea</taxon>
        <taxon>Panagrolaimidae</taxon>
        <taxon>Panagrellus</taxon>
    </lineage>
</organism>
<feature type="transmembrane region" description="Helical" evidence="8">
    <location>
        <begin position="569"/>
        <end position="591"/>
    </location>
</feature>
<comment type="subcellular location">
    <subcellularLocation>
        <location evidence="1">Cell membrane</location>
        <topology evidence="1">Multi-pass membrane protein</topology>
    </subcellularLocation>
</comment>
<evidence type="ECO:0000313" key="9">
    <source>
        <dbReference type="Proteomes" id="UP000492821"/>
    </source>
</evidence>
<comment type="similarity">
    <text evidence="2">Belongs to the amino acid-polyamine-organocation (APC) superfamily. L-type amino acid transporter (LAT) (TC 2.A.3.8) family.</text>
</comment>
<evidence type="ECO:0000256" key="6">
    <source>
        <dbReference type="ARBA" id="ARBA00022989"/>
    </source>
</evidence>
<name>A0A7E4W0R8_PANRE</name>
<dbReference type="InterPro" id="IPR050598">
    <property type="entry name" value="AminoAcid_Transporter"/>
</dbReference>
<keyword evidence="4" id="KW-1003">Cell membrane</keyword>
<keyword evidence="9" id="KW-1185">Reference proteome</keyword>
<dbReference type="AlphaFoldDB" id="A0A7E4W0R8"/>
<dbReference type="WBParaSite" id="Pan_g5609.t1">
    <property type="protein sequence ID" value="Pan_g5609.t1"/>
    <property type="gene ID" value="Pan_g5609"/>
</dbReference>
<sequence>MTTQCDCSISRAFGITKLEPGQSACTTSWVQPAHNETQSSIVITLKQMSTWQTLHLQQHDATQPRLALVLTVVAHPSWQSRLAQIIRGHGRHCTSREKALAASAWPRPRSIGSVSSAFGKKVPMYARREKPVDCHWQSFTIAKFEVEPRFKMTADDEQTVYRATTEKGDPDIEDHEIPAGGLKPTITLYGGVMVIIGTIIGSGIFISPKGVHENINSVGWALVIWVICGVFSALGAYCYAELGTFIRSSGGDYAYVLAAYGPLMGFLRMWIECIIVRPCTITAVSMTFATYILQPFYPEGDSPAFAPQLLAAGCIVLLAQINVVSVKAVTHVQNIFTIAKLVALTIIIITGVVLLITGDPYRDSFKDMFATPEVTPGQIALAFYSGLWAYNGWNYLNFVTEELVNPTRNLPLAIGISCTACTVIYTFTNFAFYAGTSPDVLLESTAIAVTFADKFYGPLAFIMPILVACSCFGTVNGVMLTSSRLFYVAGRNKHMPTILSYLNPYWNTPIPAVLFTAFLSLLYLLMSDNIYTLINYVQIVNWLAIGIATSGLIWLRVKQPVSKYPRPLQVNLAFPVLFLIGCLFLVIFPIIQAPLDTAIGIGIMLTGLPVYFLFVYWQGKFKFIDNIMDQATVFAQKVLLVVPEKKEG</sequence>
<protein>
    <submittedName>
        <fullName evidence="10">Large neutral amino acids transporter small subunit 1</fullName>
    </submittedName>
</protein>
<dbReference type="InterPro" id="IPR002293">
    <property type="entry name" value="AA/rel_permease1"/>
</dbReference>
<keyword evidence="3" id="KW-0813">Transport</keyword>
<feature type="transmembrane region" description="Helical" evidence="8">
    <location>
        <begin position="597"/>
        <end position="617"/>
    </location>
</feature>
<evidence type="ECO:0000256" key="8">
    <source>
        <dbReference type="SAM" id="Phobius"/>
    </source>
</evidence>
<dbReference type="PANTHER" id="PTHR11785">
    <property type="entry name" value="AMINO ACID TRANSPORTER"/>
    <property type="match status" value="1"/>
</dbReference>
<feature type="transmembrane region" description="Helical" evidence="8">
    <location>
        <begin position="186"/>
        <end position="206"/>
    </location>
</feature>
<evidence type="ECO:0000256" key="5">
    <source>
        <dbReference type="ARBA" id="ARBA00022692"/>
    </source>
</evidence>
<feature type="transmembrane region" description="Helical" evidence="8">
    <location>
        <begin position="501"/>
        <end position="524"/>
    </location>
</feature>
<keyword evidence="6 8" id="KW-1133">Transmembrane helix</keyword>
<keyword evidence="5 8" id="KW-0812">Transmembrane</keyword>
<feature type="transmembrane region" description="Helical" evidence="8">
    <location>
        <begin position="305"/>
        <end position="326"/>
    </location>
</feature>
<dbReference type="GO" id="GO:0005886">
    <property type="term" value="C:plasma membrane"/>
    <property type="evidence" value="ECO:0007669"/>
    <property type="project" value="UniProtKB-SubCell"/>
</dbReference>
<keyword evidence="7 8" id="KW-0472">Membrane</keyword>
<dbReference type="FunFam" id="1.20.1740.10:FF:000003">
    <property type="entry name" value="Y+L amino acid transporter 1 isoform X1"/>
    <property type="match status" value="1"/>
</dbReference>
<evidence type="ECO:0000256" key="3">
    <source>
        <dbReference type="ARBA" id="ARBA00022448"/>
    </source>
</evidence>
<feature type="transmembrane region" description="Helical" evidence="8">
    <location>
        <begin position="338"/>
        <end position="358"/>
    </location>
</feature>
<dbReference type="Pfam" id="PF13520">
    <property type="entry name" value="AA_permease_2"/>
    <property type="match status" value="1"/>
</dbReference>
<evidence type="ECO:0000256" key="2">
    <source>
        <dbReference type="ARBA" id="ARBA00007040"/>
    </source>
</evidence>
<feature type="transmembrane region" description="Helical" evidence="8">
    <location>
        <begin position="410"/>
        <end position="435"/>
    </location>
</feature>
<accession>A0A7E4W0R8</accession>
<reference evidence="10" key="2">
    <citation type="submission" date="2020-10" db="UniProtKB">
        <authorList>
            <consortium name="WormBaseParasite"/>
        </authorList>
    </citation>
    <scope>IDENTIFICATION</scope>
</reference>
<feature type="transmembrane region" description="Helical" evidence="8">
    <location>
        <begin position="218"/>
        <end position="240"/>
    </location>
</feature>
<feature type="transmembrane region" description="Helical" evidence="8">
    <location>
        <begin position="455"/>
        <end position="480"/>
    </location>
</feature>